<name>A0ABW2KAW5_9ACTN</name>
<dbReference type="CDD" id="cd00093">
    <property type="entry name" value="HTH_XRE"/>
    <property type="match status" value="1"/>
</dbReference>
<evidence type="ECO:0000259" key="1">
    <source>
        <dbReference type="PROSITE" id="PS50943"/>
    </source>
</evidence>
<dbReference type="PROSITE" id="PS50943">
    <property type="entry name" value="HTH_CROC1"/>
    <property type="match status" value="1"/>
</dbReference>
<reference evidence="3" key="1">
    <citation type="journal article" date="2019" name="Int. J. Syst. Evol. Microbiol.">
        <title>The Global Catalogue of Microorganisms (GCM) 10K type strain sequencing project: providing services to taxonomists for standard genome sequencing and annotation.</title>
        <authorList>
            <consortium name="The Broad Institute Genomics Platform"/>
            <consortium name="The Broad Institute Genome Sequencing Center for Infectious Disease"/>
            <person name="Wu L."/>
            <person name="Ma J."/>
        </authorList>
    </citation>
    <scope>NUCLEOTIDE SEQUENCE [LARGE SCALE GENOMIC DNA]</scope>
    <source>
        <strain evidence="3">CGMCC 4.7382</strain>
    </source>
</reference>
<accession>A0ABW2KAW5</accession>
<sequence length="306" mass="33970">MLFRPVGISALIGSSSLAQADQVPSEIRLFAATVLRFGNGARKRFGREPSRLRLRSGYTQQSLGAKIGVSKTHVSNLERGERAIAHEDLLAADEALDAQGRLIDLWDELTGSGRMAWLVEISRMIRESVAIYDFQSLVFPSYLQIEDYARALIRYGAPWLSADQMEEKVAARMDQARAVIDAGTPRVFCVVDETVLWRRYESVDITRAQLAHVVSLVEQGRVSMQIIPAQSKRHPGNSGAFTVLTGPQSPDVVFAESVHEGQTITAHDDVAGYRMLYGSLQAEAAPTGETLRMLRDEMRKLENDHE</sequence>
<evidence type="ECO:0000313" key="3">
    <source>
        <dbReference type="Proteomes" id="UP001596540"/>
    </source>
</evidence>
<dbReference type="SMART" id="SM00530">
    <property type="entry name" value="HTH_XRE"/>
    <property type="match status" value="1"/>
</dbReference>
<dbReference type="SUPFAM" id="SSF47413">
    <property type="entry name" value="lambda repressor-like DNA-binding domains"/>
    <property type="match status" value="1"/>
</dbReference>
<protein>
    <submittedName>
        <fullName evidence="2">Helix-turn-helix domain-containing protein</fullName>
    </submittedName>
</protein>
<dbReference type="InterPro" id="IPR001387">
    <property type="entry name" value="Cro/C1-type_HTH"/>
</dbReference>
<feature type="domain" description="HTH cro/C1-type" evidence="1">
    <location>
        <begin position="51"/>
        <end position="105"/>
    </location>
</feature>
<dbReference type="Pfam" id="PF13560">
    <property type="entry name" value="HTH_31"/>
    <property type="match status" value="1"/>
</dbReference>
<dbReference type="Gene3D" id="1.10.260.40">
    <property type="entry name" value="lambda repressor-like DNA-binding domains"/>
    <property type="match status" value="1"/>
</dbReference>
<dbReference type="Proteomes" id="UP001596540">
    <property type="component" value="Unassembled WGS sequence"/>
</dbReference>
<organism evidence="2 3">
    <name type="scientific">Marinactinospora rubrisoli</name>
    <dbReference type="NCBI Taxonomy" id="2715399"/>
    <lineage>
        <taxon>Bacteria</taxon>
        <taxon>Bacillati</taxon>
        <taxon>Actinomycetota</taxon>
        <taxon>Actinomycetes</taxon>
        <taxon>Streptosporangiales</taxon>
        <taxon>Nocardiopsidaceae</taxon>
        <taxon>Marinactinospora</taxon>
    </lineage>
</organism>
<comment type="caution">
    <text evidence="2">The sequence shown here is derived from an EMBL/GenBank/DDBJ whole genome shotgun (WGS) entry which is preliminary data.</text>
</comment>
<dbReference type="EMBL" id="JBHTBH010000002">
    <property type="protein sequence ID" value="MFC7327127.1"/>
    <property type="molecule type" value="Genomic_DNA"/>
</dbReference>
<dbReference type="InterPro" id="IPR010982">
    <property type="entry name" value="Lambda_DNA-bd_dom_sf"/>
</dbReference>
<dbReference type="Pfam" id="PF19054">
    <property type="entry name" value="DUF5753"/>
    <property type="match status" value="1"/>
</dbReference>
<evidence type="ECO:0000313" key="2">
    <source>
        <dbReference type="EMBL" id="MFC7327127.1"/>
    </source>
</evidence>
<dbReference type="RefSeq" id="WP_379869292.1">
    <property type="nucleotide sequence ID" value="NZ_JBHTBH010000002.1"/>
</dbReference>
<dbReference type="InterPro" id="IPR043917">
    <property type="entry name" value="DUF5753"/>
</dbReference>
<proteinExistence type="predicted"/>
<keyword evidence="3" id="KW-1185">Reference proteome</keyword>
<gene>
    <name evidence="2" type="ORF">ACFQRF_05175</name>
</gene>